<evidence type="ECO:0000313" key="4">
    <source>
        <dbReference type="Proteomes" id="UP000318578"/>
    </source>
</evidence>
<evidence type="ECO:0000259" key="2">
    <source>
        <dbReference type="Pfam" id="PF02470"/>
    </source>
</evidence>
<dbReference type="Proteomes" id="UP000318578">
    <property type="component" value="Unassembled WGS sequence"/>
</dbReference>
<dbReference type="PANTHER" id="PTHR33371:SF17">
    <property type="entry name" value="MCE-FAMILY PROTEIN MCE1B"/>
    <property type="match status" value="1"/>
</dbReference>
<organism evidence="3 4">
    <name type="scientific">Amycolatopsis acidiphila</name>
    <dbReference type="NCBI Taxonomy" id="715473"/>
    <lineage>
        <taxon>Bacteria</taxon>
        <taxon>Bacillati</taxon>
        <taxon>Actinomycetota</taxon>
        <taxon>Actinomycetes</taxon>
        <taxon>Pseudonocardiales</taxon>
        <taxon>Pseudonocardiaceae</taxon>
        <taxon>Amycolatopsis</taxon>
    </lineage>
</organism>
<proteinExistence type="predicted"/>
<comment type="caution">
    <text evidence="3">The sequence shown here is derived from an EMBL/GenBank/DDBJ whole genome shotgun (WGS) entry which is preliminary data.</text>
</comment>
<dbReference type="InterPro" id="IPR052336">
    <property type="entry name" value="MlaD_Phospholipid_Transporter"/>
</dbReference>
<evidence type="ECO:0000313" key="3">
    <source>
        <dbReference type="EMBL" id="TVT19327.1"/>
    </source>
</evidence>
<feature type="domain" description="Mce/MlaD" evidence="2">
    <location>
        <begin position="40"/>
        <end position="113"/>
    </location>
</feature>
<dbReference type="GO" id="GO:0005543">
    <property type="term" value="F:phospholipid binding"/>
    <property type="evidence" value="ECO:0007669"/>
    <property type="project" value="TreeGrafter"/>
</dbReference>
<accession>A0A558A4Z0</accession>
<dbReference type="OrthoDB" id="5242119at2"/>
<keyword evidence="4" id="KW-1185">Reference proteome</keyword>
<protein>
    <submittedName>
        <fullName evidence="3">MCE family protein</fullName>
    </submittedName>
</protein>
<sequence>MNRIGSWAKARLRLLSVVVVALVGLGWSIMGAGTTDRHEPQTVVAQFADASPLLVGNDVKVDGVVVGEVTAMSVVDSHADVSFTVDERALPLHTDATASVRPVSLLGERFLDIGRGSPSAPVLPQGGVIPLAHTTQNTDLDQVLNVLDNNTGDALAALVTMLGQGMQGNGANVADTIKALAPAMTDASGLAQVLNEQNTTLNRLVDNVEPVAQSLARDDGRTLDSLVGSTHDLLATAAGRQQQLQQTLVQLPTTLSEARSTLSQLAGTANAATPVLADIRPVTGNLQSISDEITRFTESADPALTHAQPVLDKAQALLDAARPVTQELLKASPPLRADAAALKPVVNNLADNIDDVMNFVRGWALSTNGSDGLSHYFRALVIVDPKIVTGLLPTSSGQSPQPVPASAPGPSPAGVAPTVVPGQNGSGGLLGGLLSPKTGPDGSVTGMSQGQESGALQFLLGGN</sequence>
<feature type="compositionally biased region" description="Polar residues" evidence="1">
    <location>
        <begin position="445"/>
        <end position="454"/>
    </location>
</feature>
<feature type="compositionally biased region" description="Pro residues" evidence="1">
    <location>
        <begin position="401"/>
        <end position="411"/>
    </location>
</feature>
<dbReference type="Pfam" id="PF02470">
    <property type="entry name" value="MlaD"/>
    <property type="match status" value="1"/>
</dbReference>
<dbReference type="GO" id="GO:0005548">
    <property type="term" value="F:phospholipid transporter activity"/>
    <property type="evidence" value="ECO:0007669"/>
    <property type="project" value="TreeGrafter"/>
</dbReference>
<dbReference type="EMBL" id="VJZA01000048">
    <property type="protein sequence ID" value="TVT19327.1"/>
    <property type="molecule type" value="Genomic_DNA"/>
</dbReference>
<gene>
    <name evidence="3" type="ORF">FNH06_24525</name>
</gene>
<feature type="region of interest" description="Disordered" evidence="1">
    <location>
        <begin position="393"/>
        <end position="463"/>
    </location>
</feature>
<name>A0A558A4Z0_9PSEU</name>
<dbReference type="PANTHER" id="PTHR33371">
    <property type="entry name" value="INTERMEMBRANE PHOSPHOLIPID TRANSPORT SYSTEM BINDING PROTEIN MLAD-RELATED"/>
    <property type="match status" value="1"/>
</dbReference>
<feature type="compositionally biased region" description="Low complexity" evidence="1">
    <location>
        <begin position="412"/>
        <end position="423"/>
    </location>
</feature>
<dbReference type="AlphaFoldDB" id="A0A558A4Z0"/>
<dbReference type="RefSeq" id="WP_144642242.1">
    <property type="nucleotide sequence ID" value="NZ_BNAX01000002.1"/>
</dbReference>
<evidence type="ECO:0000256" key="1">
    <source>
        <dbReference type="SAM" id="MobiDB-lite"/>
    </source>
</evidence>
<dbReference type="InterPro" id="IPR003399">
    <property type="entry name" value="Mce/MlaD"/>
</dbReference>
<reference evidence="3 4" key="1">
    <citation type="submission" date="2019-07" db="EMBL/GenBank/DDBJ databases">
        <title>New species of Amycolatopsis and Streptomyces.</title>
        <authorList>
            <person name="Duangmal K."/>
            <person name="Teo W.F.A."/>
            <person name="Lipun K."/>
        </authorList>
    </citation>
    <scope>NUCLEOTIDE SEQUENCE [LARGE SCALE GENOMIC DNA]</scope>
    <source>
        <strain evidence="3 4">JCM 30562</strain>
    </source>
</reference>